<protein>
    <submittedName>
        <fullName evidence="3">Uncharacterized protein</fullName>
    </submittedName>
</protein>
<comment type="caution">
    <text evidence="3">The sequence shown here is derived from an EMBL/GenBank/DDBJ whole genome shotgun (WGS) entry which is preliminary data.</text>
</comment>
<keyword evidence="2" id="KW-0472">Membrane</keyword>
<dbReference type="AlphaFoldDB" id="A0AAN8EN65"/>
<sequence>MLLLFFRMVQRIARTHNVPQIYTFVDDSPYPSREISDHVYDELKKVLILAGAFFFITIVCVMSKLQVGTEDVLRWSPVVWLLGVCVAGTFMNLVFYCQKKYRERKRRQRDQQEELLFSLAIPRSYPCLAPPPHHNCCLATRMSISDRGLPSYEDAITHKLEDHSLPPNYSDAVSMMNASPPPSNEAQIRSSQQTNDQS</sequence>
<feature type="transmembrane region" description="Helical" evidence="2">
    <location>
        <begin position="77"/>
        <end position="97"/>
    </location>
</feature>
<proteinExistence type="predicted"/>
<accession>A0AAN8EN65</accession>
<feature type="compositionally biased region" description="Polar residues" evidence="1">
    <location>
        <begin position="184"/>
        <end position="198"/>
    </location>
</feature>
<name>A0AAN8EN65_TRICO</name>
<feature type="transmembrane region" description="Helical" evidence="2">
    <location>
        <begin position="46"/>
        <end position="65"/>
    </location>
</feature>
<evidence type="ECO:0000313" key="3">
    <source>
        <dbReference type="EMBL" id="KAK5964140.1"/>
    </source>
</evidence>
<organism evidence="3 4">
    <name type="scientific">Trichostrongylus colubriformis</name>
    <name type="common">Black scour worm</name>
    <dbReference type="NCBI Taxonomy" id="6319"/>
    <lineage>
        <taxon>Eukaryota</taxon>
        <taxon>Metazoa</taxon>
        <taxon>Ecdysozoa</taxon>
        <taxon>Nematoda</taxon>
        <taxon>Chromadorea</taxon>
        <taxon>Rhabditida</taxon>
        <taxon>Rhabditina</taxon>
        <taxon>Rhabditomorpha</taxon>
        <taxon>Strongyloidea</taxon>
        <taxon>Trichostrongylidae</taxon>
        <taxon>Trichostrongylus</taxon>
    </lineage>
</organism>
<feature type="region of interest" description="Disordered" evidence="1">
    <location>
        <begin position="167"/>
        <end position="198"/>
    </location>
</feature>
<keyword evidence="4" id="KW-1185">Reference proteome</keyword>
<reference evidence="3 4" key="1">
    <citation type="submission" date="2019-10" db="EMBL/GenBank/DDBJ databases">
        <title>Assembly and Annotation for the nematode Trichostrongylus colubriformis.</title>
        <authorList>
            <person name="Martin J."/>
        </authorList>
    </citation>
    <scope>NUCLEOTIDE SEQUENCE [LARGE SCALE GENOMIC DNA]</scope>
    <source>
        <strain evidence="3">G859</strain>
        <tissue evidence="3">Whole worm</tissue>
    </source>
</reference>
<gene>
    <name evidence="3" type="ORF">GCK32_009757</name>
</gene>
<dbReference type="Proteomes" id="UP001331761">
    <property type="component" value="Unassembled WGS sequence"/>
</dbReference>
<keyword evidence="2" id="KW-1133">Transmembrane helix</keyword>
<keyword evidence="2" id="KW-0812">Transmembrane</keyword>
<dbReference type="EMBL" id="WIXE01026169">
    <property type="protein sequence ID" value="KAK5964140.1"/>
    <property type="molecule type" value="Genomic_DNA"/>
</dbReference>
<evidence type="ECO:0000256" key="1">
    <source>
        <dbReference type="SAM" id="MobiDB-lite"/>
    </source>
</evidence>
<evidence type="ECO:0000313" key="4">
    <source>
        <dbReference type="Proteomes" id="UP001331761"/>
    </source>
</evidence>
<evidence type="ECO:0000256" key="2">
    <source>
        <dbReference type="SAM" id="Phobius"/>
    </source>
</evidence>